<comment type="similarity">
    <text evidence="2">Belongs to the YkuD family.</text>
</comment>
<dbReference type="UniPathway" id="UPA00219"/>
<dbReference type="Pfam" id="PF20142">
    <property type="entry name" value="Scaffold"/>
    <property type="match status" value="1"/>
</dbReference>
<dbReference type="AlphaFoldDB" id="A0A3E1NFW8"/>
<evidence type="ECO:0000256" key="7">
    <source>
        <dbReference type="PROSITE-ProRule" id="PRU01373"/>
    </source>
</evidence>
<dbReference type="CDD" id="cd16913">
    <property type="entry name" value="YkuD_like"/>
    <property type="match status" value="1"/>
</dbReference>
<evidence type="ECO:0000256" key="4">
    <source>
        <dbReference type="ARBA" id="ARBA00022960"/>
    </source>
</evidence>
<protein>
    <recommendedName>
        <fullName evidence="8">L,D-TPase catalytic domain-containing protein</fullName>
    </recommendedName>
</protein>
<dbReference type="Pfam" id="PF03734">
    <property type="entry name" value="YkuD"/>
    <property type="match status" value="1"/>
</dbReference>
<keyword evidence="10" id="KW-1185">Reference proteome</keyword>
<dbReference type="RefSeq" id="WP_116848915.1">
    <property type="nucleotide sequence ID" value="NZ_QTJU01000008.1"/>
</dbReference>
<dbReference type="Gene3D" id="2.40.440.10">
    <property type="entry name" value="L,D-transpeptidase catalytic domain-like"/>
    <property type="match status" value="1"/>
</dbReference>
<dbReference type="OrthoDB" id="9778545at2"/>
<dbReference type="InterPro" id="IPR038063">
    <property type="entry name" value="Transpep_catalytic_dom"/>
</dbReference>
<dbReference type="SUPFAM" id="SSF141523">
    <property type="entry name" value="L,D-transpeptidase catalytic domain-like"/>
    <property type="match status" value="1"/>
</dbReference>
<evidence type="ECO:0000256" key="6">
    <source>
        <dbReference type="ARBA" id="ARBA00023316"/>
    </source>
</evidence>
<evidence type="ECO:0000313" key="10">
    <source>
        <dbReference type="Proteomes" id="UP000261284"/>
    </source>
</evidence>
<dbReference type="InterPro" id="IPR052905">
    <property type="entry name" value="LD-transpeptidase_YkuD-like"/>
</dbReference>
<evidence type="ECO:0000313" key="9">
    <source>
        <dbReference type="EMBL" id="RFM26711.1"/>
    </source>
</evidence>
<dbReference type="InterPro" id="IPR045380">
    <property type="entry name" value="LD_TPept_scaffold_dom"/>
</dbReference>
<dbReference type="Pfam" id="PF01471">
    <property type="entry name" value="PG_binding_1"/>
    <property type="match status" value="1"/>
</dbReference>
<dbReference type="InterPro" id="IPR005490">
    <property type="entry name" value="LD_TPept_cat_dom"/>
</dbReference>
<dbReference type="InterPro" id="IPR036366">
    <property type="entry name" value="PGBDSf"/>
</dbReference>
<keyword evidence="4 7" id="KW-0133">Cell shape</keyword>
<dbReference type="EMBL" id="QTJU01000008">
    <property type="protein sequence ID" value="RFM26711.1"/>
    <property type="molecule type" value="Genomic_DNA"/>
</dbReference>
<keyword evidence="3" id="KW-0808">Transferase</keyword>
<organism evidence="9 10">
    <name type="scientific">Deminuibacter soli</name>
    <dbReference type="NCBI Taxonomy" id="2291815"/>
    <lineage>
        <taxon>Bacteria</taxon>
        <taxon>Pseudomonadati</taxon>
        <taxon>Bacteroidota</taxon>
        <taxon>Chitinophagia</taxon>
        <taxon>Chitinophagales</taxon>
        <taxon>Chitinophagaceae</taxon>
        <taxon>Deminuibacter</taxon>
    </lineage>
</organism>
<feature type="domain" description="L,D-TPase catalytic" evidence="8">
    <location>
        <begin position="320"/>
        <end position="483"/>
    </location>
</feature>
<dbReference type="GO" id="GO:0009252">
    <property type="term" value="P:peptidoglycan biosynthetic process"/>
    <property type="evidence" value="ECO:0007669"/>
    <property type="project" value="UniProtKB-UniPathway"/>
</dbReference>
<keyword evidence="5 7" id="KW-0573">Peptidoglycan synthesis</keyword>
<dbReference type="PANTHER" id="PTHR41533">
    <property type="entry name" value="L,D-TRANSPEPTIDASE HI_1667-RELATED"/>
    <property type="match status" value="1"/>
</dbReference>
<comment type="caution">
    <text evidence="9">The sequence shown here is derived from an EMBL/GenBank/DDBJ whole genome shotgun (WGS) entry which is preliminary data.</text>
</comment>
<evidence type="ECO:0000256" key="5">
    <source>
        <dbReference type="ARBA" id="ARBA00022984"/>
    </source>
</evidence>
<comment type="pathway">
    <text evidence="1 7">Cell wall biogenesis; peptidoglycan biosynthesis.</text>
</comment>
<dbReference type="GO" id="GO:0016740">
    <property type="term" value="F:transferase activity"/>
    <property type="evidence" value="ECO:0007669"/>
    <property type="project" value="UniProtKB-KW"/>
</dbReference>
<evidence type="ECO:0000256" key="1">
    <source>
        <dbReference type="ARBA" id="ARBA00004752"/>
    </source>
</evidence>
<dbReference type="InterPro" id="IPR002477">
    <property type="entry name" value="Peptidoglycan-bd-like"/>
</dbReference>
<evidence type="ECO:0000256" key="2">
    <source>
        <dbReference type="ARBA" id="ARBA00005992"/>
    </source>
</evidence>
<dbReference type="PANTHER" id="PTHR41533:SF2">
    <property type="entry name" value="BLR7131 PROTEIN"/>
    <property type="match status" value="1"/>
</dbReference>
<dbReference type="GO" id="GO:0004180">
    <property type="term" value="F:carboxypeptidase activity"/>
    <property type="evidence" value="ECO:0007669"/>
    <property type="project" value="UniProtKB-ARBA"/>
</dbReference>
<name>A0A3E1NFW8_9BACT</name>
<accession>A0A3E1NFW8</accession>
<feature type="active site" description="Nucleophile" evidence="7">
    <location>
        <position position="455"/>
    </location>
</feature>
<reference evidence="9 10" key="1">
    <citation type="submission" date="2018-08" db="EMBL/GenBank/DDBJ databases">
        <title>Chitinophagaceae sp. K23C18032701, a novel bacterium isolated from forest soil.</title>
        <authorList>
            <person name="Wang C."/>
        </authorList>
    </citation>
    <scope>NUCLEOTIDE SEQUENCE [LARGE SCALE GENOMIC DNA]</scope>
    <source>
        <strain evidence="9 10">K23C18032701</strain>
    </source>
</reference>
<proteinExistence type="inferred from homology"/>
<dbReference type="GO" id="GO:0071555">
    <property type="term" value="P:cell wall organization"/>
    <property type="evidence" value="ECO:0007669"/>
    <property type="project" value="UniProtKB-UniRule"/>
</dbReference>
<dbReference type="Proteomes" id="UP000261284">
    <property type="component" value="Unassembled WGS sequence"/>
</dbReference>
<dbReference type="GO" id="GO:0008360">
    <property type="term" value="P:regulation of cell shape"/>
    <property type="evidence" value="ECO:0007669"/>
    <property type="project" value="UniProtKB-UniRule"/>
</dbReference>
<sequence length="536" mass="61658">MRKSVYLLTGILLLAVSWGCRSRHSKNKNVTRDTSITEETSYNDIFLDSAQLHHFVSTDTAFKQFEEQYIAFYKQRNYEYAWFDSSGLGEQANNFANLLGNAAAELQDSSIINPRFTQLYEHCKNDLSHKTSKADKLKAELYFTGQFFMYAAKVYKGSDIDATELGWFIPRKKLDLSALLDSVIRTKKDASQYVTLNDQYKKLEESLMQYSALEKAHDWSDTVAKAAKPYKKGMDLPVIATIKQRLYWLGDMTEEDTTNLFDSTLFTAARSFQRRMGLEPDGVIGSKMIDELNVAPARRIQQILINLERVRWMPPIEDSEYILVNIPEYRLHAYDSGAHAFDMNVIVGNQANSTVIFNGKLKYVVFAPYWNVPVSIVKKEVLPGIENDKNYLASHNMEITSGKNAAIPEVRQKPGPWNSLGLVKFLFPNNYDIYLHDTPNHDLFDQSNRSLSHGCIRLSEPKKMAEFLLRGQPEWTSEKIDSFMHGDKEYWVTLNKQVPVYIGYFTAWVDRDGLLNFRKDIYGHDAKMADKLFVKQ</sequence>
<keyword evidence="6 7" id="KW-0961">Cell wall biogenesis/degradation</keyword>
<evidence type="ECO:0000259" key="8">
    <source>
        <dbReference type="PROSITE" id="PS52029"/>
    </source>
</evidence>
<dbReference type="Gene3D" id="1.10.101.10">
    <property type="entry name" value="PGBD-like superfamily/PGBD"/>
    <property type="match status" value="1"/>
</dbReference>
<dbReference type="PROSITE" id="PS52029">
    <property type="entry name" value="LD_TPASE"/>
    <property type="match status" value="1"/>
</dbReference>
<dbReference type="InterPro" id="IPR036365">
    <property type="entry name" value="PGBD-like_sf"/>
</dbReference>
<evidence type="ECO:0000256" key="3">
    <source>
        <dbReference type="ARBA" id="ARBA00022679"/>
    </source>
</evidence>
<feature type="active site" description="Proton donor/acceptor" evidence="7">
    <location>
        <position position="436"/>
    </location>
</feature>
<gene>
    <name evidence="9" type="ORF">DXN05_19275</name>
</gene>
<dbReference type="SUPFAM" id="SSF47090">
    <property type="entry name" value="PGBD-like"/>
    <property type="match status" value="1"/>
</dbReference>